<dbReference type="EMBL" id="MU032349">
    <property type="protein sequence ID" value="KAF3763321.1"/>
    <property type="molecule type" value="Genomic_DNA"/>
</dbReference>
<feature type="region of interest" description="Disordered" evidence="1">
    <location>
        <begin position="232"/>
        <end position="252"/>
    </location>
</feature>
<sequence>MILKEGLVRIVLKLHALASRCGENLNALLRNTRHNESSNPTTWAGCNPNLFVKKQHSALILLDSDSRTHSSLSEDKATQNLLRAPIAPVATSLVNKRSLLPPARARVVRQPCRDPGTERDEPATGLASFRLSDAGVAEQQQARQIEQDGETHRVSTSVFALRLWSLRPYSFYALVLPQVRAEIGERSARARTPRVASEAVLSAASSQRDVAASDNFESCKSHPITGTAALKVESGAQDGSTHETYQGPPFIR</sequence>
<dbReference type="GeneID" id="63842804"/>
<reference evidence="2" key="1">
    <citation type="journal article" date="2020" name="Phytopathology">
        <title>Genome sequence of the chestnut blight fungus Cryphonectria parasitica EP155: A fundamental resource for an archetypical invasive plant pathogen.</title>
        <authorList>
            <person name="Crouch J.A."/>
            <person name="Dawe A."/>
            <person name="Aerts A."/>
            <person name="Barry K."/>
            <person name="Churchill A.C.L."/>
            <person name="Grimwood J."/>
            <person name="Hillman B."/>
            <person name="Milgroom M.G."/>
            <person name="Pangilinan J."/>
            <person name="Smith M."/>
            <person name="Salamov A."/>
            <person name="Schmutz J."/>
            <person name="Yadav J."/>
            <person name="Grigoriev I.V."/>
            <person name="Nuss D."/>
        </authorList>
    </citation>
    <scope>NUCLEOTIDE SEQUENCE</scope>
    <source>
        <strain evidence="2">EP155</strain>
    </source>
</reference>
<proteinExistence type="predicted"/>
<evidence type="ECO:0000256" key="1">
    <source>
        <dbReference type="SAM" id="MobiDB-lite"/>
    </source>
</evidence>
<accession>A0A9P4XYM5</accession>
<evidence type="ECO:0000313" key="2">
    <source>
        <dbReference type="EMBL" id="KAF3763321.1"/>
    </source>
</evidence>
<dbReference type="Proteomes" id="UP000803844">
    <property type="component" value="Unassembled WGS sequence"/>
</dbReference>
<keyword evidence="3" id="KW-1185">Reference proteome</keyword>
<organism evidence="2 3">
    <name type="scientific">Cryphonectria parasitica (strain ATCC 38755 / EP155)</name>
    <dbReference type="NCBI Taxonomy" id="660469"/>
    <lineage>
        <taxon>Eukaryota</taxon>
        <taxon>Fungi</taxon>
        <taxon>Dikarya</taxon>
        <taxon>Ascomycota</taxon>
        <taxon>Pezizomycotina</taxon>
        <taxon>Sordariomycetes</taxon>
        <taxon>Sordariomycetidae</taxon>
        <taxon>Diaporthales</taxon>
        <taxon>Cryphonectriaceae</taxon>
        <taxon>Cryphonectria-Endothia species complex</taxon>
        <taxon>Cryphonectria</taxon>
    </lineage>
</organism>
<dbReference type="AlphaFoldDB" id="A0A9P4XYM5"/>
<protein>
    <submittedName>
        <fullName evidence="2">Uncharacterized protein</fullName>
    </submittedName>
</protein>
<evidence type="ECO:0000313" key="3">
    <source>
        <dbReference type="Proteomes" id="UP000803844"/>
    </source>
</evidence>
<dbReference type="RefSeq" id="XP_040774282.1">
    <property type="nucleotide sequence ID" value="XM_040925675.1"/>
</dbReference>
<name>A0A9P4XYM5_CRYP1</name>
<gene>
    <name evidence="2" type="ORF">M406DRAFT_73936</name>
</gene>
<comment type="caution">
    <text evidence="2">The sequence shown here is derived from an EMBL/GenBank/DDBJ whole genome shotgun (WGS) entry which is preliminary data.</text>
</comment>